<dbReference type="Gene3D" id="2.30.110.10">
    <property type="entry name" value="Electron Transport, Fmn-binding Protein, Chain A"/>
    <property type="match status" value="1"/>
</dbReference>
<keyword evidence="2" id="KW-0547">Nucleotide-binding</keyword>
<evidence type="ECO:0000259" key="5">
    <source>
        <dbReference type="Pfam" id="PF12945"/>
    </source>
</evidence>
<evidence type="ECO:0000313" key="6">
    <source>
        <dbReference type="EMBL" id="SHI48147.1"/>
    </source>
</evidence>
<dbReference type="GO" id="GO:0035438">
    <property type="term" value="F:cyclic-di-GMP binding"/>
    <property type="evidence" value="ECO:0007669"/>
    <property type="project" value="InterPro"/>
</dbReference>
<organism evidence="6 7">
    <name type="scientific">Vibrio aerogenes CECT 7868</name>
    <dbReference type="NCBI Taxonomy" id="1216006"/>
    <lineage>
        <taxon>Bacteria</taxon>
        <taxon>Pseudomonadati</taxon>
        <taxon>Pseudomonadota</taxon>
        <taxon>Gammaproteobacteria</taxon>
        <taxon>Vibrionales</taxon>
        <taxon>Vibrionaceae</taxon>
        <taxon>Vibrio</taxon>
    </lineage>
</organism>
<evidence type="ECO:0000256" key="3">
    <source>
        <dbReference type="ARBA" id="ARBA00023143"/>
    </source>
</evidence>
<dbReference type="Proteomes" id="UP000184608">
    <property type="component" value="Unassembled WGS sequence"/>
</dbReference>
<evidence type="ECO:0000256" key="1">
    <source>
        <dbReference type="ARBA" id="ARBA00022636"/>
    </source>
</evidence>
<reference evidence="6 7" key="1">
    <citation type="submission" date="2016-11" db="EMBL/GenBank/DDBJ databases">
        <authorList>
            <person name="Jaros S."/>
            <person name="Januszkiewicz K."/>
            <person name="Wedrychowicz H."/>
        </authorList>
    </citation>
    <scope>NUCLEOTIDE SEQUENCE [LARGE SCALE GENOMIC DNA]</scope>
    <source>
        <strain evidence="6 7">CECT 7868</strain>
    </source>
</reference>
<dbReference type="EMBL" id="FQXZ01000041">
    <property type="protein sequence ID" value="SHI48147.1"/>
    <property type="molecule type" value="Genomic_DNA"/>
</dbReference>
<dbReference type="InterPro" id="IPR012349">
    <property type="entry name" value="Split_barrel_FMN-bd"/>
</dbReference>
<dbReference type="OrthoDB" id="5586887at2"/>
<dbReference type="Pfam" id="PF07238">
    <property type="entry name" value="PilZ"/>
    <property type="match status" value="1"/>
</dbReference>
<dbReference type="SUPFAM" id="SSF141371">
    <property type="entry name" value="PilZ domain-like"/>
    <property type="match status" value="2"/>
</dbReference>
<dbReference type="Gene3D" id="2.40.10.220">
    <property type="entry name" value="predicted glycosyltransferase like domains"/>
    <property type="match status" value="1"/>
</dbReference>
<sequence>MAMPKPEFTHKNHVSAQNSLESLAMIDHSSELTLNIATPVGKKFRCNTTFIGIHSNAYILTELPSSDGGNTRTFFQPGFWCNVKAISHRGEGAFIYFRSQILHVLNKPVPLAIMSIPEGVKLTPLRKEARYQVKLPGAVQFDNSKIECEIRDLSKSGCCFSTSLLAKSLYEGDYATLILRQGNLEVSVEGKICNIQRNSPHRIDHGFELTDKGKVSIRPLLELLNVNGTKIILDHHPTQQEDT</sequence>
<evidence type="ECO:0000256" key="2">
    <source>
        <dbReference type="ARBA" id="ARBA00022741"/>
    </source>
</evidence>
<dbReference type="Pfam" id="PF12945">
    <property type="entry name" value="PilZNR"/>
    <property type="match status" value="1"/>
</dbReference>
<gene>
    <name evidence="6" type="ORF">VA7868_03803</name>
</gene>
<keyword evidence="3" id="KW-0975">Bacterial flagellum</keyword>
<keyword evidence="1" id="KW-0973">c-di-GMP</keyword>
<dbReference type="AlphaFoldDB" id="A0A1M6BHI9"/>
<evidence type="ECO:0000259" key="4">
    <source>
        <dbReference type="Pfam" id="PF07238"/>
    </source>
</evidence>
<dbReference type="STRING" id="1216006.VA7868_03803"/>
<dbReference type="InterPro" id="IPR009875">
    <property type="entry name" value="PilZ_domain"/>
</dbReference>
<dbReference type="InterPro" id="IPR009926">
    <property type="entry name" value="T3SS_YcgR_PilZN"/>
</dbReference>
<feature type="domain" description="PilZ" evidence="4">
    <location>
        <begin position="125"/>
        <end position="213"/>
    </location>
</feature>
<proteinExistence type="predicted"/>
<protein>
    <submittedName>
        <fullName evidence="6">Cyclic di-GMP binding protein</fullName>
    </submittedName>
</protein>
<keyword evidence="7" id="KW-1185">Reference proteome</keyword>
<evidence type="ECO:0000313" key="7">
    <source>
        <dbReference type="Proteomes" id="UP000184608"/>
    </source>
</evidence>
<accession>A0A1M6BHI9</accession>
<name>A0A1M6BHI9_9VIBR</name>
<feature type="domain" description="Type III secretion system flagellar brake protein YcgR PilZN" evidence="5">
    <location>
        <begin position="31"/>
        <end position="117"/>
    </location>
</feature>